<dbReference type="InterPro" id="IPR027417">
    <property type="entry name" value="P-loop_NTPase"/>
</dbReference>
<name>A0A848B2M2_9BACT</name>
<comment type="caution">
    <text evidence="1">The sequence shown here is derived from an EMBL/GenBank/DDBJ whole genome shotgun (WGS) entry which is preliminary data.</text>
</comment>
<dbReference type="Proteomes" id="UP000576225">
    <property type="component" value="Unassembled WGS sequence"/>
</dbReference>
<evidence type="ECO:0008006" key="3">
    <source>
        <dbReference type="Google" id="ProtNLM"/>
    </source>
</evidence>
<reference evidence="1 2" key="1">
    <citation type="submission" date="2020-04" db="EMBL/GenBank/DDBJ databases">
        <authorList>
            <person name="Hitch T.C.A."/>
            <person name="Wylensek D."/>
            <person name="Clavel T."/>
        </authorList>
    </citation>
    <scope>NUCLEOTIDE SEQUENCE [LARGE SCALE GENOMIC DNA]</scope>
    <source>
        <strain evidence="1 2">COR2-253-APC-1A</strain>
    </source>
</reference>
<dbReference type="RefSeq" id="WP_168963949.1">
    <property type="nucleotide sequence ID" value="NZ_CAUFPP010000312.1"/>
</dbReference>
<protein>
    <recommendedName>
        <fullName evidence="3">Hpr(Ser) kinase/phosphatase</fullName>
    </recommendedName>
</protein>
<dbReference type="AlphaFoldDB" id="A0A848B2M2"/>
<organism evidence="1 2">
    <name type="scientific">Victivallis vadensis</name>
    <dbReference type="NCBI Taxonomy" id="172901"/>
    <lineage>
        <taxon>Bacteria</taxon>
        <taxon>Pseudomonadati</taxon>
        <taxon>Lentisphaerota</taxon>
        <taxon>Lentisphaeria</taxon>
        <taxon>Victivallales</taxon>
        <taxon>Victivallaceae</taxon>
        <taxon>Victivallis</taxon>
    </lineage>
</organism>
<evidence type="ECO:0000313" key="1">
    <source>
        <dbReference type="EMBL" id="NMD88983.1"/>
    </source>
</evidence>
<dbReference type="EMBL" id="JABAEW010000068">
    <property type="protein sequence ID" value="NMD88983.1"/>
    <property type="molecule type" value="Genomic_DNA"/>
</dbReference>
<gene>
    <name evidence="1" type="ORF">HF882_20575</name>
</gene>
<sequence length="222" mass="25416">MDTLYFASDSDCRHLRAIGRIRNRTPEELGFLYRRLFFYGLLSELLAGELFYFHGGLLVHNGSGTLFSGPSGVGKSTFARRITPDFEVRSDDLVLLYRKTGQWFAHPAPTWSIWFANTAQPRRYRTAEPVPLRNFILLGRDQVESFSTRLPLPLRQIGLSRALNDLVHILASPCPPEFRRRLSQNILHGASELCRSLPGGYFKLNLTDDPRSNPDFRRFLDS</sequence>
<dbReference type="SUPFAM" id="SSF53795">
    <property type="entry name" value="PEP carboxykinase-like"/>
    <property type="match status" value="1"/>
</dbReference>
<accession>A0A848B2M2</accession>
<dbReference type="Gene3D" id="3.40.50.300">
    <property type="entry name" value="P-loop containing nucleotide triphosphate hydrolases"/>
    <property type="match status" value="1"/>
</dbReference>
<evidence type="ECO:0000313" key="2">
    <source>
        <dbReference type="Proteomes" id="UP000576225"/>
    </source>
</evidence>
<proteinExistence type="predicted"/>